<dbReference type="AlphaFoldDB" id="A0A0S4JTI4"/>
<dbReference type="EMBL" id="CYKH01002042">
    <property type="protein sequence ID" value="CUG92440.1"/>
    <property type="molecule type" value="Genomic_DNA"/>
</dbReference>
<protein>
    <recommendedName>
        <fullName evidence="5">Up-regulated during septation protein 1 domain-containing protein</fullName>
    </recommendedName>
</protein>
<name>A0A0S4JTI4_BODSA</name>
<keyword evidence="4" id="KW-1185">Reference proteome</keyword>
<reference evidence="4" key="1">
    <citation type="submission" date="2015-09" db="EMBL/GenBank/DDBJ databases">
        <authorList>
            <consortium name="Pathogen Informatics"/>
        </authorList>
    </citation>
    <scope>NUCLEOTIDE SEQUENCE [LARGE SCALE GENOMIC DNA]</scope>
    <source>
        <strain evidence="4">Lake Konstanz</strain>
    </source>
</reference>
<feature type="coiled-coil region" evidence="1">
    <location>
        <begin position="224"/>
        <end position="262"/>
    </location>
</feature>
<feature type="coiled-coil region" evidence="1">
    <location>
        <begin position="155"/>
        <end position="182"/>
    </location>
</feature>
<evidence type="ECO:0000256" key="1">
    <source>
        <dbReference type="SAM" id="Coils"/>
    </source>
</evidence>
<evidence type="ECO:0000313" key="4">
    <source>
        <dbReference type="Proteomes" id="UP000051952"/>
    </source>
</evidence>
<organism evidence="3 4">
    <name type="scientific">Bodo saltans</name>
    <name type="common">Flagellated protozoan</name>
    <dbReference type="NCBI Taxonomy" id="75058"/>
    <lineage>
        <taxon>Eukaryota</taxon>
        <taxon>Discoba</taxon>
        <taxon>Euglenozoa</taxon>
        <taxon>Kinetoplastea</taxon>
        <taxon>Metakinetoplastina</taxon>
        <taxon>Eubodonida</taxon>
        <taxon>Bodonidae</taxon>
        <taxon>Bodo</taxon>
    </lineage>
</organism>
<dbReference type="VEuPathDB" id="TriTrypDB:BSAL_37310"/>
<accession>A0A0S4JTI4</accession>
<evidence type="ECO:0000313" key="3">
    <source>
        <dbReference type="EMBL" id="CUG92440.1"/>
    </source>
</evidence>
<feature type="region of interest" description="Disordered" evidence="2">
    <location>
        <begin position="327"/>
        <end position="347"/>
    </location>
</feature>
<sequence length="382" mass="42791">MLLYIAAIEQQVLLPATTSISSLVAQNLASARNDVDKRLEIVGSLASVDAPASFKRALALSEPPAAIAAQAVLKRHEILAGASPLHLEDSFVVLSTMMSNTNFLRSLVNEFTSKLTTSEKWGSDERSAATALATQRRSKELLEEIVMMQQDGQVQLKLLERVKELEKIVDAHEAERQEVAHRFQVLQRAIESAKNVEYHREQESSLTEELALLKLQRQHQAETIQSQQDELLTLGKELRDVKREHEDQVARLKQQLSDTVTLQSASDVDAFIHKVDAGPPRSAGPDVSKTEVQAYQTKLRAFEMTTAALNNELVNLEDKIVALERKSDDEAAENSRQVGELRRRHKSELDECHDIVSKLTTELDTLLKENTALKQRIKKLPK</sequence>
<proteinExistence type="predicted"/>
<evidence type="ECO:0000256" key="2">
    <source>
        <dbReference type="SAM" id="MobiDB-lite"/>
    </source>
</evidence>
<keyword evidence="1" id="KW-0175">Coiled coil</keyword>
<evidence type="ECO:0008006" key="5">
    <source>
        <dbReference type="Google" id="ProtNLM"/>
    </source>
</evidence>
<dbReference type="Proteomes" id="UP000051952">
    <property type="component" value="Unassembled WGS sequence"/>
</dbReference>
<gene>
    <name evidence="3" type="ORF">BSAL_37310</name>
</gene>